<sequence length="158" mass="16269">MLTALVAGAFALAGFLLGYRGLRQLRRGWLARRHTAGRLVAGQWAHAVVVGREPGTVGSRLADLRPVVRFVNGSGVATTAMADLPLARRPVVQPLQVGDRVAVVHRGGAHVEVLTAGSDGPAGGLMTSGMAFFSAGIVLVLCGGGTYLVASMFAVLTP</sequence>
<evidence type="ECO:0000313" key="2">
    <source>
        <dbReference type="EMBL" id="GGK26885.1"/>
    </source>
</evidence>
<dbReference type="Proteomes" id="UP000662200">
    <property type="component" value="Unassembled WGS sequence"/>
</dbReference>
<dbReference type="EMBL" id="BMQC01000005">
    <property type="protein sequence ID" value="GGK26885.1"/>
    <property type="molecule type" value="Genomic_DNA"/>
</dbReference>
<organism evidence="2 3">
    <name type="scientific">Pilimelia terevasa</name>
    <dbReference type="NCBI Taxonomy" id="53372"/>
    <lineage>
        <taxon>Bacteria</taxon>
        <taxon>Bacillati</taxon>
        <taxon>Actinomycetota</taxon>
        <taxon>Actinomycetes</taxon>
        <taxon>Micromonosporales</taxon>
        <taxon>Micromonosporaceae</taxon>
        <taxon>Pilimelia</taxon>
    </lineage>
</organism>
<evidence type="ECO:0000313" key="3">
    <source>
        <dbReference type="Proteomes" id="UP000662200"/>
    </source>
</evidence>
<dbReference type="AlphaFoldDB" id="A0A8J3BJX1"/>
<accession>A0A8J3BJX1</accession>
<keyword evidence="1" id="KW-0472">Membrane</keyword>
<proteinExistence type="predicted"/>
<name>A0A8J3BJX1_9ACTN</name>
<keyword evidence="3" id="KW-1185">Reference proteome</keyword>
<gene>
    <name evidence="2" type="ORF">GCM10010124_19440</name>
</gene>
<evidence type="ECO:0000256" key="1">
    <source>
        <dbReference type="SAM" id="Phobius"/>
    </source>
</evidence>
<feature type="transmembrane region" description="Helical" evidence="1">
    <location>
        <begin position="131"/>
        <end position="156"/>
    </location>
</feature>
<keyword evidence="1" id="KW-0812">Transmembrane</keyword>
<comment type="caution">
    <text evidence="2">The sequence shown here is derived from an EMBL/GenBank/DDBJ whole genome shotgun (WGS) entry which is preliminary data.</text>
</comment>
<keyword evidence="1" id="KW-1133">Transmembrane helix</keyword>
<reference evidence="2" key="2">
    <citation type="submission" date="2020-09" db="EMBL/GenBank/DDBJ databases">
        <authorList>
            <person name="Sun Q."/>
            <person name="Ohkuma M."/>
        </authorList>
    </citation>
    <scope>NUCLEOTIDE SEQUENCE</scope>
    <source>
        <strain evidence="2">JCM 3091</strain>
    </source>
</reference>
<reference evidence="2" key="1">
    <citation type="journal article" date="2014" name="Int. J. Syst. Evol. Microbiol.">
        <title>Complete genome sequence of Corynebacterium casei LMG S-19264T (=DSM 44701T), isolated from a smear-ripened cheese.</title>
        <authorList>
            <consortium name="US DOE Joint Genome Institute (JGI-PGF)"/>
            <person name="Walter F."/>
            <person name="Albersmeier A."/>
            <person name="Kalinowski J."/>
            <person name="Ruckert C."/>
        </authorList>
    </citation>
    <scope>NUCLEOTIDE SEQUENCE</scope>
    <source>
        <strain evidence="2">JCM 3091</strain>
    </source>
</reference>
<protein>
    <submittedName>
        <fullName evidence="2">Uncharacterized protein</fullName>
    </submittedName>
</protein>